<dbReference type="Gene3D" id="3.40.630.30">
    <property type="match status" value="1"/>
</dbReference>
<dbReference type="Proteomes" id="UP000248349">
    <property type="component" value="Unassembled WGS sequence"/>
</dbReference>
<dbReference type="Pfam" id="PF00583">
    <property type="entry name" value="Acetyltransf_1"/>
    <property type="match status" value="1"/>
</dbReference>
<dbReference type="EMBL" id="KZ821235">
    <property type="protein sequence ID" value="PYH44735.1"/>
    <property type="molecule type" value="Genomic_DNA"/>
</dbReference>
<dbReference type="RefSeq" id="XP_025430717.1">
    <property type="nucleotide sequence ID" value="XM_025575196.1"/>
</dbReference>
<dbReference type="InterPro" id="IPR016181">
    <property type="entry name" value="Acyl_CoA_acyltransferase"/>
</dbReference>
<evidence type="ECO:0000259" key="1">
    <source>
        <dbReference type="PROSITE" id="PS51186"/>
    </source>
</evidence>
<dbReference type="GO" id="GO:0016747">
    <property type="term" value="F:acyltransferase activity, transferring groups other than amino-acyl groups"/>
    <property type="evidence" value="ECO:0007669"/>
    <property type="project" value="InterPro"/>
</dbReference>
<reference evidence="2 3" key="1">
    <citation type="submission" date="2016-12" db="EMBL/GenBank/DDBJ databases">
        <title>The genomes of Aspergillus section Nigri reveals drivers in fungal speciation.</title>
        <authorList>
            <consortium name="DOE Joint Genome Institute"/>
            <person name="Vesth T.C."/>
            <person name="Nybo J."/>
            <person name="Theobald S."/>
            <person name="Brandl J."/>
            <person name="Frisvad J.C."/>
            <person name="Nielsen K.F."/>
            <person name="Lyhne E.K."/>
            <person name="Kogle M.E."/>
            <person name="Kuo A."/>
            <person name="Riley R."/>
            <person name="Clum A."/>
            <person name="Nolan M."/>
            <person name="Lipzen A."/>
            <person name="Salamov A."/>
            <person name="Henrissat B."/>
            <person name="Wiebenga A."/>
            <person name="De Vries R.P."/>
            <person name="Grigoriev I.V."/>
            <person name="Mortensen U.H."/>
            <person name="Andersen M.R."/>
            <person name="Baker S.E."/>
        </authorList>
    </citation>
    <scope>NUCLEOTIDE SEQUENCE [LARGE SCALE GENOMIC DNA]</scope>
    <source>
        <strain evidence="2 3">JOP 1030-1</strain>
    </source>
</reference>
<dbReference type="InterPro" id="IPR052523">
    <property type="entry name" value="Trichothecene_AcTrans"/>
</dbReference>
<dbReference type="SUPFAM" id="SSF55729">
    <property type="entry name" value="Acyl-CoA N-acyltransferases (Nat)"/>
    <property type="match status" value="1"/>
</dbReference>
<organism evidence="2 3">
    <name type="scientific">Aspergillus saccharolyticus JOP 1030-1</name>
    <dbReference type="NCBI Taxonomy" id="1450539"/>
    <lineage>
        <taxon>Eukaryota</taxon>
        <taxon>Fungi</taxon>
        <taxon>Dikarya</taxon>
        <taxon>Ascomycota</taxon>
        <taxon>Pezizomycotina</taxon>
        <taxon>Eurotiomycetes</taxon>
        <taxon>Eurotiomycetidae</taxon>
        <taxon>Eurotiales</taxon>
        <taxon>Aspergillaceae</taxon>
        <taxon>Aspergillus</taxon>
        <taxon>Aspergillus subgen. Circumdati</taxon>
    </lineage>
</organism>
<sequence>MSFILTPCTPADSPQIARAIMLARLTDPHWVFLWTDPNPTRLITDVAARFPYTLVRSRDHTRHQMVSYVDESGEKTIVGYARWTLPDLLLDATHQALAGEANLEKHNAANGGRDVVWPEAQVQAPTEDELREFKERFDAASDGGQVPGMKRDGMVEFRSRPLEEADERVTRGKEFLTLDYLCTHPDFWRRGVGSMLVASGLQVADRCGLRTYVMSEPAGLKVYSKHGFRVVETVSTDYSRFGGQEPQVLYFLVREVGGGV</sequence>
<dbReference type="STRING" id="1450539.A0A318ZBB4"/>
<dbReference type="PANTHER" id="PTHR42791">
    <property type="entry name" value="GNAT FAMILY ACETYLTRANSFERASE"/>
    <property type="match status" value="1"/>
</dbReference>
<dbReference type="CDD" id="cd04301">
    <property type="entry name" value="NAT_SF"/>
    <property type="match status" value="1"/>
</dbReference>
<evidence type="ECO:0000313" key="3">
    <source>
        <dbReference type="Proteomes" id="UP000248349"/>
    </source>
</evidence>
<dbReference type="PROSITE" id="PS51186">
    <property type="entry name" value="GNAT"/>
    <property type="match status" value="1"/>
</dbReference>
<gene>
    <name evidence="2" type="ORF">BP01DRAFT_357422</name>
</gene>
<proteinExistence type="predicted"/>
<name>A0A318ZBB4_9EURO</name>
<dbReference type="InterPro" id="IPR000182">
    <property type="entry name" value="GNAT_dom"/>
</dbReference>
<dbReference type="OrthoDB" id="61113at2759"/>
<dbReference type="AlphaFoldDB" id="A0A318ZBB4"/>
<dbReference type="PANTHER" id="PTHR42791:SF2">
    <property type="entry name" value="N-ACETYLTRANSFERASE DOMAIN-CONTAINING PROTEIN"/>
    <property type="match status" value="1"/>
</dbReference>
<feature type="domain" description="N-acetyltransferase" evidence="1">
    <location>
        <begin position="87"/>
        <end position="255"/>
    </location>
</feature>
<protein>
    <recommendedName>
        <fullName evidence="1">N-acetyltransferase domain-containing protein</fullName>
    </recommendedName>
</protein>
<keyword evidence="3" id="KW-1185">Reference proteome</keyword>
<accession>A0A318ZBB4</accession>
<dbReference type="GeneID" id="37076424"/>
<evidence type="ECO:0000313" key="2">
    <source>
        <dbReference type="EMBL" id="PYH44735.1"/>
    </source>
</evidence>